<comment type="caution">
    <text evidence="1">The sequence shown here is derived from an EMBL/GenBank/DDBJ whole genome shotgun (WGS) entry which is preliminary data.</text>
</comment>
<gene>
    <name evidence="1" type="ORF">FSCOSCO3_A015817</name>
</gene>
<accession>A0AAV1P9M7</accession>
<name>A0AAV1P9M7_SCOSC</name>
<dbReference type="EMBL" id="CAWUFR010000112">
    <property type="protein sequence ID" value="CAK6967930.1"/>
    <property type="molecule type" value="Genomic_DNA"/>
</dbReference>
<dbReference type="Proteomes" id="UP001314229">
    <property type="component" value="Unassembled WGS sequence"/>
</dbReference>
<proteinExistence type="predicted"/>
<keyword evidence="2" id="KW-1185">Reference proteome</keyword>
<evidence type="ECO:0000313" key="2">
    <source>
        <dbReference type="Proteomes" id="UP001314229"/>
    </source>
</evidence>
<sequence>MRPWERFVTTYSSDYNPFSERLLQDNQLNFRTEAKPALAFINPPQTKRETWPVFYRYIYKTTNNTYGSFSQPPTCSLNLASSPPFGIVSPVSEVTGDVGCGLREARRETGPLLVEKGKGHLHCVFGGNANVLEQREATDESQQKKVDILYEEGVIVLSSHVIPACCEDFLGCVRDSRLQQLLNHPVPSSPFVKEVENWETGMRQAVGQIENSFLQPTCGQCTCYTWKTEGADRCCFEMQTEPPHIPQSSTLLVQPTFNRSETSRRTPLLTEYQASYSAGWAQPPIQQSDFHHRQNPQQCRFHPSL</sequence>
<protein>
    <submittedName>
        <fullName evidence="1">Uncharacterized protein LOC121889395</fullName>
    </submittedName>
</protein>
<evidence type="ECO:0000313" key="1">
    <source>
        <dbReference type="EMBL" id="CAK6967930.1"/>
    </source>
</evidence>
<organism evidence="1 2">
    <name type="scientific">Scomber scombrus</name>
    <name type="common">Atlantic mackerel</name>
    <name type="synonym">Scomber vernalis</name>
    <dbReference type="NCBI Taxonomy" id="13677"/>
    <lineage>
        <taxon>Eukaryota</taxon>
        <taxon>Metazoa</taxon>
        <taxon>Chordata</taxon>
        <taxon>Craniata</taxon>
        <taxon>Vertebrata</taxon>
        <taxon>Euteleostomi</taxon>
        <taxon>Actinopterygii</taxon>
        <taxon>Neopterygii</taxon>
        <taxon>Teleostei</taxon>
        <taxon>Neoteleostei</taxon>
        <taxon>Acanthomorphata</taxon>
        <taxon>Pelagiaria</taxon>
        <taxon>Scombriformes</taxon>
        <taxon>Scombridae</taxon>
        <taxon>Scomber</taxon>
    </lineage>
</organism>
<reference evidence="1 2" key="1">
    <citation type="submission" date="2024-01" db="EMBL/GenBank/DDBJ databases">
        <authorList>
            <person name="Alioto T."/>
            <person name="Alioto T."/>
            <person name="Gomez Garrido J."/>
        </authorList>
    </citation>
    <scope>NUCLEOTIDE SEQUENCE [LARGE SCALE GENOMIC DNA]</scope>
</reference>
<dbReference type="AlphaFoldDB" id="A0AAV1P9M7"/>